<dbReference type="GO" id="GO:0019915">
    <property type="term" value="P:lipid storage"/>
    <property type="evidence" value="ECO:0007669"/>
    <property type="project" value="InterPro"/>
</dbReference>
<evidence type="ECO:0000313" key="10">
    <source>
        <dbReference type="Ensembl" id="ENSGAGP00000031641.1"/>
    </source>
</evidence>
<dbReference type="Pfam" id="PF10230">
    <property type="entry name" value="LIDHydrolase"/>
    <property type="match status" value="1"/>
</dbReference>
<evidence type="ECO:0000256" key="9">
    <source>
        <dbReference type="SAM" id="Phobius"/>
    </source>
</evidence>
<accession>A0A452IUG8</accession>
<reference evidence="11" key="1">
    <citation type="journal article" date="2017" name="PLoS ONE">
        <title>The Agassiz's desert tortoise genome provides a resource for the conservation of a threatened species.</title>
        <authorList>
            <person name="Tollis M."/>
            <person name="DeNardo D.F."/>
            <person name="Cornelius J.A."/>
            <person name="Dolby G.A."/>
            <person name="Edwards T."/>
            <person name="Henen B.T."/>
            <person name="Karl A.E."/>
            <person name="Murphy R.W."/>
            <person name="Kusumi K."/>
        </authorList>
    </citation>
    <scope>NUCLEOTIDE SEQUENCE [LARGE SCALE GENOMIC DNA]</scope>
</reference>
<dbReference type="GO" id="GO:0004771">
    <property type="term" value="F:sterol ester esterase activity"/>
    <property type="evidence" value="ECO:0007669"/>
    <property type="project" value="UniProtKB-EC"/>
</dbReference>
<dbReference type="SUPFAM" id="SSF53474">
    <property type="entry name" value="alpha/beta-Hydrolases"/>
    <property type="match status" value="1"/>
</dbReference>
<comment type="similarity">
    <text evidence="2">Belongs to the AB hydrolase superfamily. LDAH family.</text>
</comment>
<evidence type="ECO:0000256" key="4">
    <source>
        <dbReference type="ARBA" id="ARBA00022677"/>
    </source>
</evidence>
<evidence type="ECO:0000256" key="8">
    <source>
        <dbReference type="ARBA" id="ARBA00049527"/>
    </source>
</evidence>
<dbReference type="PANTHER" id="PTHR13390">
    <property type="entry name" value="LIPASE"/>
    <property type="match status" value="1"/>
</dbReference>
<reference evidence="10" key="2">
    <citation type="submission" date="2025-08" db="UniProtKB">
        <authorList>
            <consortium name="Ensembl"/>
        </authorList>
    </citation>
    <scope>IDENTIFICATION</scope>
</reference>
<name>A0A452IUG8_9SAUR</name>
<protein>
    <recommendedName>
        <fullName evidence="3">Lipid droplet-associated hydrolase</fullName>
        <ecNumber evidence="7">3.1.1.13</ecNumber>
    </recommendedName>
    <alternativeName>
        <fullName evidence="6">Lipid droplet-associated serine hydrolase</fullName>
    </alternativeName>
</protein>
<keyword evidence="9" id="KW-1133">Transmembrane helix</keyword>
<sequence>MQADHYYSHTPPCSLCPKTLSFVPHVTSNSLSPKSRFLPLICFLIALLCISFSAANVLYMASQEMMKVVERDSTTIKQNLKKLTFYYGVADNWCPQQYFEEIKMDFPDGDIRLCEKGIRHAFVLDASREVAAMITDWLQDILTRL</sequence>
<dbReference type="AlphaFoldDB" id="A0A452IUG8"/>
<reference evidence="10" key="3">
    <citation type="submission" date="2025-09" db="UniProtKB">
        <authorList>
            <consortium name="Ensembl"/>
        </authorList>
    </citation>
    <scope>IDENTIFICATION</scope>
</reference>
<proteinExistence type="inferred from homology"/>
<comment type="catalytic activity">
    <reaction evidence="8">
        <text>a cholesterol ester + H2O = cholesterol + a fatty acid + H(+)</text>
        <dbReference type="Rhea" id="RHEA:36403"/>
        <dbReference type="ChEBI" id="CHEBI:15377"/>
        <dbReference type="ChEBI" id="CHEBI:15378"/>
        <dbReference type="ChEBI" id="CHEBI:16113"/>
        <dbReference type="ChEBI" id="CHEBI:17002"/>
        <dbReference type="ChEBI" id="CHEBI:28868"/>
        <dbReference type="EC" id="3.1.1.13"/>
    </reaction>
    <physiologicalReaction direction="left-to-right" evidence="8">
        <dbReference type="Rhea" id="RHEA:36404"/>
    </physiologicalReaction>
</comment>
<keyword evidence="9" id="KW-0472">Membrane</keyword>
<keyword evidence="9" id="KW-0812">Transmembrane</keyword>
<dbReference type="EC" id="3.1.1.13" evidence="7"/>
<evidence type="ECO:0000256" key="2">
    <source>
        <dbReference type="ARBA" id="ARBA00008300"/>
    </source>
</evidence>
<evidence type="ECO:0000256" key="3">
    <source>
        <dbReference type="ARBA" id="ARBA00019242"/>
    </source>
</evidence>
<keyword evidence="5" id="KW-0378">Hydrolase</keyword>
<evidence type="ECO:0000256" key="7">
    <source>
        <dbReference type="ARBA" id="ARBA00039150"/>
    </source>
</evidence>
<keyword evidence="4" id="KW-0551">Lipid droplet</keyword>
<evidence type="ECO:0000256" key="5">
    <source>
        <dbReference type="ARBA" id="ARBA00022801"/>
    </source>
</evidence>
<feature type="transmembrane region" description="Helical" evidence="9">
    <location>
        <begin position="37"/>
        <end position="61"/>
    </location>
</feature>
<evidence type="ECO:0000256" key="6">
    <source>
        <dbReference type="ARBA" id="ARBA00031924"/>
    </source>
</evidence>
<dbReference type="Proteomes" id="UP000291020">
    <property type="component" value="Unassembled WGS sequence"/>
</dbReference>
<dbReference type="Ensembl" id="ENSGAGT00000035889.1">
    <property type="protein sequence ID" value="ENSGAGP00000031641.1"/>
    <property type="gene ID" value="ENSGAGG00000022728.1"/>
</dbReference>
<evidence type="ECO:0000313" key="11">
    <source>
        <dbReference type="Proteomes" id="UP000291020"/>
    </source>
</evidence>
<comment type="subcellular location">
    <subcellularLocation>
        <location evidence="1">Lipid droplet</location>
    </subcellularLocation>
</comment>
<organism evidence="10 11">
    <name type="scientific">Gopherus agassizii</name>
    <name type="common">Agassiz's desert tortoise</name>
    <dbReference type="NCBI Taxonomy" id="38772"/>
    <lineage>
        <taxon>Eukaryota</taxon>
        <taxon>Metazoa</taxon>
        <taxon>Chordata</taxon>
        <taxon>Craniata</taxon>
        <taxon>Vertebrata</taxon>
        <taxon>Euteleostomi</taxon>
        <taxon>Archelosauria</taxon>
        <taxon>Testudinata</taxon>
        <taxon>Testudines</taxon>
        <taxon>Cryptodira</taxon>
        <taxon>Durocryptodira</taxon>
        <taxon>Testudinoidea</taxon>
        <taxon>Testudinidae</taxon>
        <taxon>Gopherus</taxon>
    </lineage>
</organism>
<dbReference type="GO" id="GO:0005811">
    <property type="term" value="C:lipid droplet"/>
    <property type="evidence" value="ECO:0007669"/>
    <property type="project" value="UniProtKB-SubCell"/>
</dbReference>
<evidence type="ECO:0000256" key="1">
    <source>
        <dbReference type="ARBA" id="ARBA00004502"/>
    </source>
</evidence>
<dbReference type="PANTHER" id="PTHR13390:SF0">
    <property type="entry name" value="LIPID DROPLET-ASSOCIATED HYDROLASE"/>
    <property type="match status" value="1"/>
</dbReference>
<keyword evidence="11" id="KW-1185">Reference proteome</keyword>
<dbReference type="InterPro" id="IPR029058">
    <property type="entry name" value="AB_hydrolase_fold"/>
</dbReference>
<dbReference type="InterPro" id="IPR019363">
    <property type="entry name" value="LDAH"/>
</dbReference>